<dbReference type="AlphaFoldDB" id="Q4CUU2"/>
<feature type="compositionally biased region" description="Basic and acidic residues" evidence="1">
    <location>
        <begin position="99"/>
        <end position="115"/>
    </location>
</feature>
<dbReference type="PaxDb" id="353153-Q4CUU2"/>
<feature type="compositionally biased region" description="Basic residues" evidence="1">
    <location>
        <begin position="80"/>
        <end position="90"/>
    </location>
</feature>
<evidence type="ECO:0000313" key="2">
    <source>
        <dbReference type="EMBL" id="EAN84043.1"/>
    </source>
</evidence>
<comment type="caution">
    <text evidence="2">The sequence shown here is derived from an EMBL/GenBank/DDBJ whole genome shotgun (WGS) entry which is preliminary data.</text>
</comment>
<accession>Q4CUU2</accession>
<gene>
    <name evidence="2" type="ORF">Tc00.1047053510233.20</name>
</gene>
<sequence>MAAACGCRSLLSRDMPRRFPMCVASGTMCRRLCDCRMEGEERRELRERRCQESRWASCRRAHCPPSPAPPCRAPSITPQHRSRRHQHTARQRMPPPSRVRPEGTRPLLRSEESHRVAQRRAQNLLADSAHDTGQWTLSVCVVEDTAVESLLSSGWTVG</sequence>
<protein>
    <submittedName>
        <fullName evidence="2">Uncharacterized protein</fullName>
    </submittedName>
</protein>
<evidence type="ECO:0000313" key="3">
    <source>
        <dbReference type="Proteomes" id="UP000002296"/>
    </source>
</evidence>
<name>Q4CUU2_TRYCC</name>
<keyword evidence="3" id="KW-1185">Reference proteome</keyword>
<proteinExistence type="predicted"/>
<dbReference type="VEuPathDB" id="TriTrypDB:TcCLB.510233.20"/>
<organism evidence="2 3">
    <name type="scientific">Trypanosoma cruzi (strain CL Brener)</name>
    <dbReference type="NCBI Taxonomy" id="353153"/>
    <lineage>
        <taxon>Eukaryota</taxon>
        <taxon>Discoba</taxon>
        <taxon>Euglenozoa</taxon>
        <taxon>Kinetoplastea</taxon>
        <taxon>Metakinetoplastina</taxon>
        <taxon>Trypanosomatida</taxon>
        <taxon>Trypanosomatidae</taxon>
        <taxon>Trypanosoma</taxon>
        <taxon>Schizotrypanum</taxon>
    </lineage>
</organism>
<dbReference type="RefSeq" id="XP_805894.1">
    <property type="nucleotide sequence ID" value="XM_800801.1"/>
</dbReference>
<dbReference type="EMBL" id="AAHK01001813">
    <property type="protein sequence ID" value="EAN84043.1"/>
    <property type="molecule type" value="Genomic_DNA"/>
</dbReference>
<dbReference type="Proteomes" id="UP000002296">
    <property type="component" value="Unassembled WGS sequence"/>
</dbReference>
<dbReference type="GeneID" id="3535777"/>
<evidence type="ECO:0000256" key="1">
    <source>
        <dbReference type="SAM" id="MobiDB-lite"/>
    </source>
</evidence>
<dbReference type="KEGG" id="tcr:510233.20"/>
<reference evidence="2 3" key="1">
    <citation type="journal article" date="2005" name="Science">
        <title>The genome sequence of Trypanosoma cruzi, etiologic agent of Chagas disease.</title>
        <authorList>
            <person name="El-Sayed N.M."/>
            <person name="Myler P.J."/>
            <person name="Bartholomeu D.C."/>
            <person name="Nilsson D."/>
            <person name="Aggarwal G."/>
            <person name="Tran A.N."/>
            <person name="Ghedin E."/>
            <person name="Worthey E.A."/>
            <person name="Delcher A.L."/>
            <person name="Blandin G."/>
            <person name="Westenberger S.J."/>
            <person name="Caler E."/>
            <person name="Cerqueira G.C."/>
            <person name="Branche C."/>
            <person name="Haas B."/>
            <person name="Anupama A."/>
            <person name="Arner E."/>
            <person name="Aslund L."/>
            <person name="Attipoe P."/>
            <person name="Bontempi E."/>
            <person name="Bringaud F."/>
            <person name="Burton P."/>
            <person name="Cadag E."/>
            <person name="Campbell D.A."/>
            <person name="Carrington M."/>
            <person name="Crabtree J."/>
            <person name="Darban H."/>
            <person name="da Silveira J.F."/>
            <person name="de Jong P."/>
            <person name="Edwards K."/>
            <person name="Englund P.T."/>
            <person name="Fazelina G."/>
            <person name="Feldblyum T."/>
            <person name="Ferella M."/>
            <person name="Frasch A.C."/>
            <person name="Gull K."/>
            <person name="Horn D."/>
            <person name="Hou L."/>
            <person name="Huang Y."/>
            <person name="Kindlund E."/>
            <person name="Klingbeil M."/>
            <person name="Kluge S."/>
            <person name="Koo H."/>
            <person name="Lacerda D."/>
            <person name="Levin M.J."/>
            <person name="Lorenzi H."/>
            <person name="Louie T."/>
            <person name="Machado C.R."/>
            <person name="McCulloch R."/>
            <person name="McKenna A."/>
            <person name="Mizuno Y."/>
            <person name="Mottram J.C."/>
            <person name="Nelson S."/>
            <person name="Ochaya S."/>
            <person name="Osoegawa K."/>
            <person name="Pai G."/>
            <person name="Parsons M."/>
            <person name="Pentony M."/>
            <person name="Pettersson U."/>
            <person name="Pop M."/>
            <person name="Ramirez J.L."/>
            <person name="Rinta J."/>
            <person name="Robertson L."/>
            <person name="Salzberg S.L."/>
            <person name="Sanchez D.O."/>
            <person name="Seyler A."/>
            <person name="Sharma R."/>
            <person name="Shetty J."/>
            <person name="Simpson A.J."/>
            <person name="Sisk E."/>
            <person name="Tammi M.T."/>
            <person name="Tarleton R."/>
            <person name="Teixeira S."/>
            <person name="Van Aken S."/>
            <person name="Vogt C."/>
            <person name="Ward P.N."/>
            <person name="Wickstead B."/>
            <person name="Wortman J."/>
            <person name="White O."/>
            <person name="Fraser C.M."/>
            <person name="Stuart K.D."/>
            <person name="Andersson B."/>
        </authorList>
    </citation>
    <scope>NUCLEOTIDE SEQUENCE [LARGE SCALE GENOMIC DNA]</scope>
    <source>
        <strain evidence="2 3">CL Brener</strain>
    </source>
</reference>
<feature type="region of interest" description="Disordered" evidence="1">
    <location>
        <begin position="57"/>
        <end position="118"/>
    </location>
</feature>
<dbReference type="InParanoid" id="Q4CUU2"/>